<protein>
    <recommendedName>
        <fullName evidence="3">Tetratricopeptide repeat protein</fullName>
    </recommendedName>
</protein>
<gene>
    <name evidence="1" type="ORF">GQF63_13780</name>
</gene>
<dbReference type="AlphaFoldDB" id="A0A6N8L3T3"/>
<organism evidence="1 2">
    <name type="scientific">Sphingobacterium humi</name>
    <dbReference type="NCBI Taxonomy" id="1796905"/>
    <lineage>
        <taxon>Bacteria</taxon>
        <taxon>Pseudomonadati</taxon>
        <taxon>Bacteroidota</taxon>
        <taxon>Sphingobacteriia</taxon>
        <taxon>Sphingobacteriales</taxon>
        <taxon>Sphingobacteriaceae</taxon>
        <taxon>Sphingobacterium</taxon>
    </lineage>
</organism>
<comment type="caution">
    <text evidence="1">The sequence shown here is derived from an EMBL/GenBank/DDBJ whole genome shotgun (WGS) entry which is preliminary data.</text>
</comment>
<dbReference type="SUPFAM" id="SSF48452">
    <property type="entry name" value="TPR-like"/>
    <property type="match status" value="1"/>
</dbReference>
<name>A0A6N8L3T3_9SPHI</name>
<dbReference type="Proteomes" id="UP000435036">
    <property type="component" value="Unassembled WGS sequence"/>
</dbReference>
<sequence>MDQLIQLIDLLDNQDKQAFKSFLNKKNTRKDAKNMLLFNFLETDDLKSVQKLYKKEDSKDAYHALRKRLQDNLLQFLSQRTFESKGNAGYDILRNIVVGRFLLENNLPKIGWKCLDKATARAEEDEQFSFLNECLLLRLQYAHLEDTIDLPQLMERFTENQEQMQREAKLHMAYAFLRRELQEIHLKGKVVNLSALIESTMKQFKISMHEIMNYKALYQLLYLANEYAAINQNYRLIEPYILKSYRYIQDISKTKEAHLYYQLYIIYYLANYHFRSRQFEESLAFLQQMEELMQHRKSYQDQFFLRHELLLGLNLHFKGEPENAIQVLEAALQNASNKASQEDIDDLNISLCMCYAQHNQDTCLRYLAKLGHTDHWYEKKLGMLWTIRKNLMELLIHAQFDNISLANSRLQSFKRRYKSYLMQIDEERVLDFLYLVEKYFQNPDIVKEPGFQKRLLQMLDIEANQDIFNLSFLGWLLSRGQKKTPYACCLELLKKR</sequence>
<dbReference type="RefSeq" id="WP_160369821.1">
    <property type="nucleotide sequence ID" value="NZ_WSQA01000010.1"/>
</dbReference>
<reference evidence="1 2" key="1">
    <citation type="submission" date="2019-12" db="EMBL/GenBank/DDBJ databases">
        <authorList>
            <person name="Dong K."/>
        </authorList>
    </citation>
    <scope>NUCLEOTIDE SEQUENCE [LARGE SCALE GENOMIC DNA]</scope>
    <source>
        <strain evidence="1 2">JCM 31225</strain>
    </source>
</reference>
<dbReference type="EMBL" id="WSQA01000010">
    <property type="protein sequence ID" value="MVZ63101.1"/>
    <property type="molecule type" value="Genomic_DNA"/>
</dbReference>
<proteinExistence type="predicted"/>
<evidence type="ECO:0000313" key="2">
    <source>
        <dbReference type="Proteomes" id="UP000435036"/>
    </source>
</evidence>
<dbReference type="InterPro" id="IPR011990">
    <property type="entry name" value="TPR-like_helical_dom_sf"/>
</dbReference>
<accession>A0A6N8L3T3</accession>
<evidence type="ECO:0000313" key="1">
    <source>
        <dbReference type="EMBL" id="MVZ63101.1"/>
    </source>
</evidence>
<keyword evidence="2" id="KW-1185">Reference proteome</keyword>
<evidence type="ECO:0008006" key="3">
    <source>
        <dbReference type="Google" id="ProtNLM"/>
    </source>
</evidence>
<dbReference type="OrthoDB" id="732094at2"/>